<sequence>MTASRASHSPCSDHCVTVSGASSIVSNIQSLVASNMCHLRSLSTPSCCYFIAE</sequence>
<reference evidence="1" key="1">
    <citation type="submission" date="2020-05" db="EMBL/GenBank/DDBJ databases">
        <title>WGS assembly of Panicum virgatum.</title>
        <authorList>
            <person name="Lovell J.T."/>
            <person name="Jenkins J."/>
            <person name="Shu S."/>
            <person name="Juenger T.E."/>
            <person name="Schmutz J."/>
        </authorList>
    </citation>
    <scope>NUCLEOTIDE SEQUENCE</scope>
    <source>
        <strain evidence="1">AP13</strain>
    </source>
</reference>
<proteinExistence type="predicted"/>
<name>A0A8T0NRQ6_PANVG</name>
<gene>
    <name evidence="1" type="ORF">PVAP13_9KG383800</name>
</gene>
<evidence type="ECO:0000313" key="1">
    <source>
        <dbReference type="EMBL" id="KAG2551225.1"/>
    </source>
</evidence>
<dbReference type="Proteomes" id="UP000823388">
    <property type="component" value="Chromosome 9K"/>
</dbReference>
<evidence type="ECO:0000313" key="2">
    <source>
        <dbReference type="Proteomes" id="UP000823388"/>
    </source>
</evidence>
<accession>A0A8T0NRQ6</accession>
<keyword evidence="2" id="KW-1185">Reference proteome</keyword>
<organism evidence="1 2">
    <name type="scientific">Panicum virgatum</name>
    <name type="common">Blackwell switchgrass</name>
    <dbReference type="NCBI Taxonomy" id="38727"/>
    <lineage>
        <taxon>Eukaryota</taxon>
        <taxon>Viridiplantae</taxon>
        <taxon>Streptophyta</taxon>
        <taxon>Embryophyta</taxon>
        <taxon>Tracheophyta</taxon>
        <taxon>Spermatophyta</taxon>
        <taxon>Magnoliopsida</taxon>
        <taxon>Liliopsida</taxon>
        <taxon>Poales</taxon>
        <taxon>Poaceae</taxon>
        <taxon>PACMAD clade</taxon>
        <taxon>Panicoideae</taxon>
        <taxon>Panicodae</taxon>
        <taxon>Paniceae</taxon>
        <taxon>Panicinae</taxon>
        <taxon>Panicum</taxon>
        <taxon>Panicum sect. Hiantes</taxon>
    </lineage>
</organism>
<dbReference type="AlphaFoldDB" id="A0A8T0NRQ6"/>
<comment type="caution">
    <text evidence="1">The sequence shown here is derived from an EMBL/GenBank/DDBJ whole genome shotgun (WGS) entry which is preliminary data.</text>
</comment>
<dbReference type="EMBL" id="CM029053">
    <property type="protein sequence ID" value="KAG2551225.1"/>
    <property type="molecule type" value="Genomic_DNA"/>
</dbReference>
<protein>
    <submittedName>
        <fullName evidence="1">Uncharacterized protein</fullName>
    </submittedName>
</protein>